<dbReference type="NCBIfam" id="NF010588">
    <property type="entry name" value="PRK13981.1"/>
    <property type="match status" value="1"/>
</dbReference>
<feature type="binding site" evidence="7">
    <location>
        <position position="413"/>
    </location>
    <ligand>
        <name>deamido-NAD(+)</name>
        <dbReference type="ChEBI" id="CHEBI:58437"/>
        <note>ligand shared between two neighboring subunits</note>
    </ligand>
</feature>
<gene>
    <name evidence="7" type="primary">nadE</name>
    <name evidence="11" type="ORF">DHf2319_07320</name>
</gene>
<protein>
    <recommendedName>
        <fullName evidence="7 8">Glutamine-dependent NAD(+) synthetase</fullName>
        <ecNumber evidence="7 8">6.3.5.1</ecNumber>
    </recommendedName>
    <alternativeName>
        <fullName evidence="7 8">NAD(+) synthase [glutamine-hydrolyzing]</fullName>
    </alternativeName>
</protein>
<comment type="catalytic activity">
    <reaction evidence="7 8">
        <text>deamido-NAD(+) + L-glutamine + ATP + H2O = L-glutamate + AMP + diphosphate + NAD(+) + H(+)</text>
        <dbReference type="Rhea" id="RHEA:24384"/>
        <dbReference type="ChEBI" id="CHEBI:15377"/>
        <dbReference type="ChEBI" id="CHEBI:15378"/>
        <dbReference type="ChEBI" id="CHEBI:29985"/>
        <dbReference type="ChEBI" id="CHEBI:30616"/>
        <dbReference type="ChEBI" id="CHEBI:33019"/>
        <dbReference type="ChEBI" id="CHEBI:57540"/>
        <dbReference type="ChEBI" id="CHEBI:58359"/>
        <dbReference type="ChEBI" id="CHEBI:58437"/>
        <dbReference type="ChEBI" id="CHEBI:456215"/>
        <dbReference type="EC" id="6.3.5.1"/>
    </reaction>
</comment>
<dbReference type="CDD" id="cd00553">
    <property type="entry name" value="NAD_synthase"/>
    <property type="match status" value="1"/>
</dbReference>
<evidence type="ECO:0000313" key="11">
    <source>
        <dbReference type="EMBL" id="UOD49308.1"/>
    </source>
</evidence>
<comment type="pathway">
    <text evidence="1 7 8">Cofactor biosynthesis; NAD(+) biosynthesis; NAD(+) from deamido-NAD(+) (L-Gln route): step 1/1.</text>
</comment>
<keyword evidence="5 7" id="KW-0067">ATP-binding</keyword>
<keyword evidence="4 7" id="KW-0547">Nucleotide-binding</keyword>
<dbReference type="PANTHER" id="PTHR23090">
    <property type="entry name" value="NH 3 /GLUTAMINE-DEPENDENT NAD + SYNTHETASE"/>
    <property type="match status" value="1"/>
</dbReference>
<evidence type="ECO:0000256" key="3">
    <source>
        <dbReference type="ARBA" id="ARBA00022598"/>
    </source>
</evidence>
<dbReference type="InterPro" id="IPR014445">
    <property type="entry name" value="Gln-dep_NAD_synthase"/>
</dbReference>
<dbReference type="InterPro" id="IPR014729">
    <property type="entry name" value="Rossmann-like_a/b/a_fold"/>
</dbReference>
<dbReference type="Gene3D" id="3.40.50.620">
    <property type="entry name" value="HUPs"/>
    <property type="match status" value="1"/>
</dbReference>
<keyword evidence="6 7" id="KW-0520">NAD</keyword>
<dbReference type="EC" id="6.3.5.1" evidence="7 8"/>
<evidence type="ECO:0000313" key="12">
    <source>
        <dbReference type="Proteomes" id="UP000831607"/>
    </source>
</evidence>
<dbReference type="InterPro" id="IPR036526">
    <property type="entry name" value="C-N_Hydrolase_sf"/>
</dbReference>
<organism evidence="11 12">
    <name type="scientific">Orrella daihaiensis</name>
    <dbReference type="NCBI Taxonomy" id="2782176"/>
    <lineage>
        <taxon>Bacteria</taxon>
        <taxon>Pseudomonadati</taxon>
        <taxon>Pseudomonadota</taxon>
        <taxon>Betaproteobacteria</taxon>
        <taxon>Burkholderiales</taxon>
        <taxon>Alcaligenaceae</taxon>
        <taxon>Orrella</taxon>
    </lineage>
</organism>
<feature type="binding site" evidence="7">
    <location>
        <position position="384"/>
    </location>
    <ligand>
        <name>deamido-NAD(+)</name>
        <dbReference type="ChEBI" id="CHEBI:58437"/>
        <note>ligand shared between two neighboring subunits</note>
    </ligand>
</feature>
<dbReference type="PROSITE" id="PS50263">
    <property type="entry name" value="CN_HYDROLASE"/>
    <property type="match status" value="1"/>
</dbReference>
<dbReference type="Gene3D" id="3.60.110.10">
    <property type="entry name" value="Carbon-nitrogen hydrolase"/>
    <property type="match status" value="1"/>
</dbReference>
<dbReference type="PANTHER" id="PTHR23090:SF9">
    <property type="entry name" value="GLUTAMINE-DEPENDENT NAD(+) SYNTHETASE"/>
    <property type="match status" value="1"/>
</dbReference>
<dbReference type="InterPro" id="IPR022310">
    <property type="entry name" value="NAD/GMP_synthase"/>
</dbReference>
<evidence type="ECO:0000256" key="5">
    <source>
        <dbReference type="ARBA" id="ARBA00022840"/>
    </source>
</evidence>
<feature type="binding site" evidence="7">
    <location>
        <position position="408"/>
    </location>
    <ligand>
        <name>ATP</name>
        <dbReference type="ChEBI" id="CHEBI:30616"/>
    </ligand>
</feature>
<dbReference type="SUPFAM" id="SSF56317">
    <property type="entry name" value="Carbon-nitrogen hydrolase"/>
    <property type="match status" value="1"/>
</dbReference>
<dbReference type="NCBIfam" id="TIGR00552">
    <property type="entry name" value="nadE"/>
    <property type="match status" value="1"/>
</dbReference>
<evidence type="ECO:0000259" key="10">
    <source>
        <dbReference type="PROSITE" id="PS50263"/>
    </source>
</evidence>
<dbReference type="SUPFAM" id="SSF52402">
    <property type="entry name" value="Adenine nucleotide alpha hydrolases-like"/>
    <property type="match status" value="1"/>
</dbReference>
<feature type="binding site" evidence="7">
    <location>
        <position position="120"/>
    </location>
    <ligand>
        <name>L-glutamine</name>
        <dbReference type="ChEBI" id="CHEBI:58359"/>
    </ligand>
</feature>
<evidence type="ECO:0000256" key="2">
    <source>
        <dbReference type="ARBA" id="ARBA00007145"/>
    </source>
</evidence>
<evidence type="ECO:0000256" key="6">
    <source>
        <dbReference type="ARBA" id="ARBA00023027"/>
    </source>
</evidence>
<feature type="active site" description="Proton acceptor; for glutaminase activity" evidence="7">
    <location>
        <position position="44"/>
    </location>
</feature>
<dbReference type="Proteomes" id="UP000831607">
    <property type="component" value="Chromosome"/>
</dbReference>
<evidence type="ECO:0000256" key="1">
    <source>
        <dbReference type="ARBA" id="ARBA00005188"/>
    </source>
</evidence>
<proteinExistence type="inferred from homology"/>
<feature type="binding site" evidence="7">
    <location>
        <position position="523"/>
    </location>
    <ligand>
        <name>deamido-NAD(+)</name>
        <dbReference type="ChEBI" id="CHEBI:58437"/>
        <note>ligand shared between two neighboring subunits</note>
    </ligand>
</feature>
<dbReference type="RefSeq" id="WP_243477452.1">
    <property type="nucleotide sequence ID" value="NZ_CP063982.1"/>
</dbReference>
<dbReference type="GO" id="GO:0003952">
    <property type="term" value="F:NAD+ synthase (glutamine-hydrolyzing) activity"/>
    <property type="evidence" value="ECO:0007669"/>
    <property type="project" value="UniProtKB-EC"/>
</dbReference>
<feature type="binding site" evidence="7">
    <location>
        <position position="176"/>
    </location>
    <ligand>
        <name>L-glutamine</name>
        <dbReference type="ChEBI" id="CHEBI:58359"/>
    </ligand>
</feature>
<dbReference type="HAMAP" id="MF_02090">
    <property type="entry name" value="NadE_glutamine_dep"/>
    <property type="match status" value="1"/>
</dbReference>
<feature type="active site" description="For glutaminase activity" evidence="7">
    <location>
        <position position="114"/>
    </location>
</feature>
<comment type="similarity">
    <text evidence="9">Belongs to the NAD synthetase family.</text>
</comment>
<comment type="caution">
    <text evidence="7">Lacks conserved residue(s) required for the propagation of feature annotation.</text>
</comment>
<feature type="active site" description="Nucleophile; for glutaminase activity" evidence="7">
    <location>
        <position position="150"/>
    </location>
</feature>
<comment type="similarity">
    <text evidence="2 7 8">In the C-terminal section; belongs to the NAD synthetase family.</text>
</comment>
<dbReference type="InterPro" id="IPR003010">
    <property type="entry name" value="C-N_Hydrolase"/>
</dbReference>
<feature type="binding site" evidence="7">
    <location>
        <position position="182"/>
    </location>
    <ligand>
        <name>L-glutamine</name>
        <dbReference type="ChEBI" id="CHEBI:58359"/>
    </ligand>
</feature>
<sequence>MVAANVALAQLNATVGDFEGNARKIEQMARLAAASGADVLLTPEMALTGYPAEDLLLRPAFIEQERVALLALVERLADLPGLAVVVGHTQAQGNDLYNAASVLLEGRVVARYFKRELPNYGVFDEKRYFVAGHEACVFEHAGLKFGLNICEDAWFKHAPQAAVAAGAQCLLVLNASPFHMGKFNQRLEMMRRCVDRAGVSLVYANLCGAQDELVFDGMSFAMDKTGHCIGHAPAYDESVTQVSVNASGAVTAVTTESGDWTPVTSMEEEAEHDHLSMVWQALVVGTRDYVQKNGFKSVLLGLSGGIDSAVVLAVAVQALGADNVMAVMMPSRYTADISLADAADMAKRVGVRYEQVAIDEIAKHFEHALAPVFAGREADTTEENIQARVRGTLLMALSNKLGALVLTTGNKSELTTGYCTLYGDMAGGFAVLKDVPKTLVYRLARWRNTQSEVIPDRIITRAPSAELRADQTDQDSLPPYEVIDSIIAGYVDHNLPVSRLIEAGLDAQAVQQVVRLLRINEYKRSQSAPGPKVTVRAFGRDWRYPLTNAFRETGA</sequence>
<feature type="domain" description="CN hydrolase" evidence="10">
    <location>
        <begin position="4"/>
        <end position="246"/>
    </location>
</feature>
<dbReference type="PIRSF" id="PIRSF006630">
    <property type="entry name" value="NADS_GAT"/>
    <property type="match status" value="1"/>
</dbReference>
<dbReference type="InterPro" id="IPR003694">
    <property type="entry name" value="NAD_synthase"/>
</dbReference>
<evidence type="ECO:0000256" key="7">
    <source>
        <dbReference type="HAMAP-Rule" id="MF_02090"/>
    </source>
</evidence>
<accession>A0ABY4AHC3</accession>
<keyword evidence="12" id="KW-1185">Reference proteome</keyword>
<dbReference type="Pfam" id="PF00795">
    <property type="entry name" value="CN_hydrolase"/>
    <property type="match status" value="1"/>
</dbReference>
<evidence type="ECO:0000256" key="4">
    <source>
        <dbReference type="ARBA" id="ARBA00022741"/>
    </source>
</evidence>
<dbReference type="CDD" id="cd07570">
    <property type="entry name" value="GAT_Gln-NAD-synth"/>
    <property type="match status" value="1"/>
</dbReference>
<reference evidence="11 12" key="1">
    <citation type="submission" date="2020-11" db="EMBL/GenBank/DDBJ databases">
        <title>Algicoccus daihaiensis sp.nov., isolated from Daihai Lake in Inner Mongolia.</title>
        <authorList>
            <person name="Kai J."/>
        </authorList>
    </citation>
    <scope>NUCLEOTIDE SEQUENCE [LARGE SCALE GENOMIC DNA]</scope>
    <source>
        <strain evidence="12">f23</strain>
    </source>
</reference>
<evidence type="ECO:0000256" key="9">
    <source>
        <dbReference type="RuleBase" id="RU003811"/>
    </source>
</evidence>
<dbReference type="EMBL" id="CP063982">
    <property type="protein sequence ID" value="UOD49308.1"/>
    <property type="molecule type" value="Genomic_DNA"/>
</dbReference>
<dbReference type="Pfam" id="PF02540">
    <property type="entry name" value="NAD_synthase"/>
    <property type="match status" value="1"/>
</dbReference>
<name>A0ABY4AHC3_9BURK</name>
<keyword evidence="3 7" id="KW-0436">Ligase</keyword>
<evidence type="ECO:0000256" key="8">
    <source>
        <dbReference type="PIRNR" id="PIRNR006630"/>
    </source>
</evidence>
<feature type="binding site" evidence="7">
    <location>
        <begin position="301"/>
        <end position="308"/>
    </location>
    <ligand>
        <name>ATP</name>
        <dbReference type="ChEBI" id="CHEBI:30616"/>
    </ligand>
</feature>
<comment type="function">
    <text evidence="7">Catalyzes the ATP-dependent amidation of deamido-NAD to form NAD. Uses L-glutamine as a nitrogen source.</text>
</comment>